<dbReference type="PANTHER" id="PTHR12419:SF10">
    <property type="entry name" value="DEUBIQUITINASE OTUD6B"/>
    <property type="match status" value="1"/>
</dbReference>
<dbReference type="Gene3D" id="3.90.70.80">
    <property type="match status" value="1"/>
</dbReference>
<dbReference type="GO" id="GO:0004843">
    <property type="term" value="F:cysteine-type deubiquitinase activity"/>
    <property type="evidence" value="ECO:0007669"/>
    <property type="project" value="TreeGrafter"/>
</dbReference>
<dbReference type="OrthoDB" id="409956at2759"/>
<gene>
    <name evidence="4" type="ORF">SEMRO_1823_G299920.1</name>
</gene>
<evidence type="ECO:0000256" key="2">
    <source>
        <dbReference type="SAM" id="SignalP"/>
    </source>
</evidence>
<reference evidence="4" key="1">
    <citation type="submission" date="2020-06" db="EMBL/GenBank/DDBJ databases">
        <authorList>
            <consortium name="Plant Systems Biology data submission"/>
        </authorList>
    </citation>
    <scope>NUCLEOTIDE SEQUENCE</scope>
    <source>
        <strain evidence="4">D6</strain>
    </source>
</reference>
<dbReference type="InterPro" id="IPR050704">
    <property type="entry name" value="Peptidase_C85-like"/>
</dbReference>
<dbReference type="AlphaFoldDB" id="A0A9N8HXK5"/>
<comment type="caution">
    <text evidence="4">The sequence shown here is derived from an EMBL/GenBank/DDBJ whole genome shotgun (WGS) entry which is preliminary data.</text>
</comment>
<dbReference type="GO" id="GO:0006508">
    <property type="term" value="P:proteolysis"/>
    <property type="evidence" value="ECO:0007669"/>
    <property type="project" value="UniProtKB-KW"/>
</dbReference>
<organism evidence="4 5">
    <name type="scientific">Seminavis robusta</name>
    <dbReference type="NCBI Taxonomy" id="568900"/>
    <lineage>
        <taxon>Eukaryota</taxon>
        <taxon>Sar</taxon>
        <taxon>Stramenopiles</taxon>
        <taxon>Ochrophyta</taxon>
        <taxon>Bacillariophyta</taxon>
        <taxon>Bacillariophyceae</taxon>
        <taxon>Bacillariophycidae</taxon>
        <taxon>Naviculales</taxon>
        <taxon>Naviculaceae</taxon>
        <taxon>Seminavis</taxon>
    </lineage>
</organism>
<feature type="compositionally biased region" description="Low complexity" evidence="1">
    <location>
        <begin position="370"/>
        <end position="382"/>
    </location>
</feature>
<dbReference type="PROSITE" id="PS50802">
    <property type="entry name" value="OTU"/>
    <property type="match status" value="1"/>
</dbReference>
<dbReference type="PANTHER" id="PTHR12419">
    <property type="entry name" value="OTU DOMAIN CONTAINING PROTEIN"/>
    <property type="match status" value="1"/>
</dbReference>
<dbReference type="InterPro" id="IPR038765">
    <property type="entry name" value="Papain-like_cys_pep_sf"/>
</dbReference>
<feature type="region of interest" description="Disordered" evidence="1">
    <location>
        <begin position="361"/>
        <end position="398"/>
    </location>
</feature>
<keyword evidence="4" id="KW-0645">Protease</keyword>
<dbReference type="Proteomes" id="UP001153069">
    <property type="component" value="Unassembled WGS sequence"/>
</dbReference>
<name>A0A9N8HXK5_9STRA</name>
<dbReference type="EMBL" id="CAICTM010001821">
    <property type="protein sequence ID" value="CAB9526408.1"/>
    <property type="molecule type" value="Genomic_DNA"/>
</dbReference>
<keyword evidence="4" id="KW-0378">Hydrolase</keyword>
<keyword evidence="2" id="KW-0732">Signal</keyword>
<feature type="region of interest" description="Disordered" evidence="1">
    <location>
        <begin position="41"/>
        <end position="64"/>
    </location>
</feature>
<feature type="chain" id="PRO_5040442938" evidence="2">
    <location>
        <begin position="40"/>
        <end position="418"/>
    </location>
</feature>
<evidence type="ECO:0000313" key="5">
    <source>
        <dbReference type="Proteomes" id="UP001153069"/>
    </source>
</evidence>
<dbReference type="InterPro" id="IPR003323">
    <property type="entry name" value="OTU_dom"/>
</dbReference>
<evidence type="ECO:0000256" key="1">
    <source>
        <dbReference type="SAM" id="MobiDB-lite"/>
    </source>
</evidence>
<accession>A0A9N8HXK5</accession>
<dbReference type="GO" id="GO:0016579">
    <property type="term" value="P:protein deubiquitination"/>
    <property type="evidence" value="ECO:0007669"/>
    <property type="project" value="TreeGrafter"/>
</dbReference>
<feature type="compositionally biased region" description="Basic and acidic residues" evidence="1">
    <location>
        <begin position="388"/>
        <end position="398"/>
    </location>
</feature>
<sequence length="418" mass="47022">MVSSTSSTGLYMSRGPSVVLHNVLRVLLISALLIVSTFGDSNSPRPSIPRSTHNSHYQQLRQAADSATDFEASSEASSLLRERPPWNPSPQINDAGYCRGVYTRIPGDWETDVQLGGKHQNAVHLEMVQVHIRQVPGDGNCLFHSISTCMAQVVNGTSLQYPQHLGWLYRQSACLRKQAVDCLRQKRKTLFLQGHEYLKAQDLVEAAAAQYSISASEYCDLMQQDSYWGGGPEIVALSNVLKRPIHVYELAASSPGGNRLLLRGNNCFVLRRMACFGSPKFDKKEPFHILSADSRFPDISPGHQMSSGNHFLAVFPIPEQQAALEEFMKKEKRLKKKGKQNVRGGGDLLDEVTRKRMALEELQQRRRRQSSSSSSTTTTATTSKDRHHHEDESNEESRTIRSYFKGLWRRIFIPNHDD</sequence>
<proteinExistence type="predicted"/>
<protein>
    <submittedName>
        <fullName evidence="4">OTU-like cysteine protease</fullName>
    </submittedName>
</protein>
<dbReference type="SUPFAM" id="SSF54001">
    <property type="entry name" value="Cysteine proteinases"/>
    <property type="match status" value="1"/>
</dbReference>
<feature type="signal peptide" evidence="2">
    <location>
        <begin position="1"/>
        <end position="39"/>
    </location>
</feature>
<dbReference type="Pfam" id="PF02338">
    <property type="entry name" value="OTU"/>
    <property type="match status" value="1"/>
</dbReference>
<feature type="compositionally biased region" description="Polar residues" evidence="1">
    <location>
        <begin position="41"/>
        <end position="61"/>
    </location>
</feature>
<keyword evidence="5" id="KW-1185">Reference proteome</keyword>
<evidence type="ECO:0000313" key="4">
    <source>
        <dbReference type="EMBL" id="CAB9526408.1"/>
    </source>
</evidence>
<evidence type="ECO:0000259" key="3">
    <source>
        <dbReference type="PROSITE" id="PS50802"/>
    </source>
</evidence>
<feature type="domain" description="OTU" evidence="3">
    <location>
        <begin position="130"/>
        <end position="317"/>
    </location>
</feature>
<dbReference type="CDD" id="cd22744">
    <property type="entry name" value="OTU"/>
    <property type="match status" value="1"/>
</dbReference>